<organism evidence="3 4">
    <name type="scientific">Mesorhabditis spiculigera</name>
    <dbReference type="NCBI Taxonomy" id="96644"/>
    <lineage>
        <taxon>Eukaryota</taxon>
        <taxon>Metazoa</taxon>
        <taxon>Ecdysozoa</taxon>
        <taxon>Nematoda</taxon>
        <taxon>Chromadorea</taxon>
        <taxon>Rhabditida</taxon>
        <taxon>Rhabditina</taxon>
        <taxon>Rhabditomorpha</taxon>
        <taxon>Rhabditoidea</taxon>
        <taxon>Rhabditidae</taxon>
        <taxon>Mesorhabditinae</taxon>
        <taxon>Mesorhabditis</taxon>
    </lineage>
</organism>
<feature type="compositionally biased region" description="Acidic residues" evidence="1">
    <location>
        <begin position="9"/>
        <end position="25"/>
    </location>
</feature>
<dbReference type="PANTHER" id="PTHR13440">
    <property type="entry name" value="BLOC-1 RELATED COMPLEX SUBUNIT 6"/>
    <property type="match status" value="1"/>
</dbReference>
<feature type="non-terminal residue" evidence="3">
    <location>
        <position position="167"/>
    </location>
</feature>
<comment type="caution">
    <text evidence="3">The sequence shown here is derived from an EMBL/GenBank/DDBJ whole genome shotgun (WGS) entry which is preliminary data.</text>
</comment>
<name>A0AA36GBZ1_9BILA</name>
<evidence type="ECO:0000256" key="1">
    <source>
        <dbReference type="SAM" id="MobiDB-lite"/>
    </source>
</evidence>
<gene>
    <name evidence="3" type="ORF">MSPICULIGERA_LOCUS18078</name>
</gene>
<evidence type="ECO:0000313" key="4">
    <source>
        <dbReference type="Proteomes" id="UP001177023"/>
    </source>
</evidence>
<dbReference type="PANTHER" id="PTHR13440:SF7">
    <property type="entry name" value="BLOC-1 RELATED COMPLEX SUBUNIT 6"/>
    <property type="match status" value="1"/>
</dbReference>
<feature type="domain" description="BLOC-1-related complex subunit 6 C-terminal helix" evidence="2">
    <location>
        <begin position="62"/>
        <end position="160"/>
    </location>
</feature>
<reference evidence="3" key="1">
    <citation type="submission" date="2023-06" db="EMBL/GenBank/DDBJ databases">
        <authorList>
            <person name="Delattre M."/>
        </authorList>
    </citation>
    <scope>NUCLEOTIDE SEQUENCE</scope>
    <source>
        <strain evidence="3">AF72</strain>
    </source>
</reference>
<protein>
    <recommendedName>
        <fullName evidence="2">BLOC-1-related complex subunit 6 C-terminal helix domain-containing protein</fullName>
    </recommendedName>
</protein>
<feature type="region of interest" description="Disordered" evidence="1">
    <location>
        <begin position="1"/>
        <end position="40"/>
    </location>
</feature>
<keyword evidence="4" id="KW-1185">Reference proteome</keyword>
<dbReference type="Proteomes" id="UP001177023">
    <property type="component" value="Unassembled WGS sequence"/>
</dbReference>
<evidence type="ECO:0000313" key="3">
    <source>
        <dbReference type="EMBL" id="CAJ0579875.1"/>
    </source>
</evidence>
<dbReference type="InterPro" id="IPR046465">
    <property type="entry name" value="BORCS6_C"/>
</dbReference>
<dbReference type="EMBL" id="CATQJA010002657">
    <property type="protein sequence ID" value="CAJ0579875.1"/>
    <property type="molecule type" value="Genomic_DNA"/>
</dbReference>
<dbReference type="GO" id="GO:0099078">
    <property type="term" value="C:BORC complex"/>
    <property type="evidence" value="ECO:0007669"/>
    <property type="project" value="TreeGrafter"/>
</dbReference>
<proteinExistence type="predicted"/>
<dbReference type="Pfam" id="PF10157">
    <property type="entry name" value="BORCS6"/>
    <property type="match status" value="1"/>
</dbReference>
<accession>A0AA36GBZ1</accession>
<dbReference type="GO" id="GO:0032418">
    <property type="term" value="P:lysosome localization"/>
    <property type="evidence" value="ECO:0007669"/>
    <property type="project" value="TreeGrafter"/>
</dbReference>
<dbReference type="AlphaFoldDB" id="A0AA36GBZ1"/>
<dbReference type="InterPro" id="IPR019314">
    <property type="entry name" value="BORCS6"/>
</dbReference>
<sequence length="167" mass="18348">MSSSPSTESGDEMVESGPEALDEAEPGPSTENVELSTYVVDDLEQKIRESFRPRKSDGGETVPDPKLLVELEQNAKAVAANFDVLLRDLRGRLHGMSDVTLESAQCFRDSISSSCEVADANIRATYAMIAKSEEVSESLRGAQKLATQIKEMRRMVETFEKLFQGSL</sequence>
<evidence type="ECO:0000259" key="2">
    <source>
        <dbReference type="Pfam" id="PF10157"/>
    </source>
</evidence>